<gene>
    <name evidence="2" type="ORF">ACJDT4_20245</name>
</gene>
<feature type="domain" description="AAA+ ATPase" evidence="1">
    <location>
        <begin position="183"/>
        <end position="306"/>
    </location>
</feature>
<dbReference type="Proteomes" id="UP001623592">
    <property type="component" value="Unassembled WGS sequence"/>
</dbReference>
<name>A0ABW8TKI8_9CLOT</name>
<dbReference type="PANTHER" id="PTHR30050:SF4">
    <property type="entry name" value="ATP-BINDING PROTEIN RV3427C IN INSERTION SEQUENCE-RELATED"/>
    <property type="match status" value="1"/>
</dbReference>
<evidence type="ECO:0000313" key="2">
    <source>
        <dbReference type="EMBL" id="MFL0252751.1"/>
    </source>
</evidence>
<dbReference type="RefSeq" id="WP_406789408.1">
    <property type="nucleotide sequence ID" value="NZ_JBJIAA010000020.1"/>
</dbReference>
<evidence type="ECO:0000259" key="1">
    <source>
        <dbReference type="SMART" id="SM00382"/>
    </source>
</evidence>
<accession>A0ABW8TKI8</accession>
<dbReference type="InterPro" id="IPR027417">
    <property type="entry name" value="P-loop_NTPase"/>
</dbReference>
<dbReference type="GO" id="GO:0005524">
    <property type="term" value="F:ATP binding"/>
    <property type="evidence" value="ECO:0007669"/>
    <property type="project" value="UniProtKB-KW"/>
</dbReference>
<dbReference type="EMBL" id="JBJIAA010000020">
    <property type="protein sequence ID" value="MFL0252751.1"/>
    <property type="molecule type" value="Genomic_DNA"/>
</dbReference>
<dbReference type="InterPro" id="IPR002611">
    <property type="entry name" value="IstB_ATP-bd"/>
</dbReference>
<dbReference type="CDD" id="cd00009">
    <property type="entry name" value="AAA"/>
    <property type="match status" value="1"/>
</dbReference>
<dbReference type="PANTHER" id="PTHR30050">
    <property type="entry name" value="CHROMOSOMAL REPLICATION INITIATOR PROTEIN DNAA"/>
    <property type="match status" value="1"/>
</dbReference>
<proteinExistence type="predicted"/>
<dbReference type="NCBIfam" id="NF005304">
    <property type="entry name" value="PRK06835.1"/>
    <property type="match status" value="1"/>
</dbReference>
<dbReference type="InterPro" id="IPR003593">
    <property type="entry name" value="AAA+_ATPase"/>
</dbReference>
<dbReference type="SMART" id="SM00382">
    <property type="entry name" value="AAA"/>
    <property type="match status" value="1"/>
</dbReference>
<keyword evidence="2" id="KW-0067">ATP-binding</keyword>
<evidence type="ECO:0000313" key="3">
    <source>
        <dbReference type="Proteomes" id="UP001623592"/>
    </source>
</evidence>
<organism evidence="2 3">
    <name type="scientific">Clostridium neuense</name>
    <dbReference type="NCBI Taxonomy" id="1728934"/>
    <lineage>
        <taxon>Bacteria</taxon>
        <taxon>Bacillati</taxon>
        <taxon>Bacillota</taxon>
        <taxon>Clostridia</taxon>
        <taxon>Eubacteriales</taxon>
        <taxon>Clostridiaceae</taxon>
        <taxon>Clostridium</taxon>
    </lineage>
</organism>
<sequence>MIKGYAEEMEKIYTKIREKETSELKKRKEEISLKLPEVISIDNQIGKLFIELSVSMFKDIKVDRDTYVKNLKNRITDLRIKKSEILSSNGYPIDYLNIKYRCPKCKDTGYIGTEKCSCYKKYLVRLYYKNSDLKPLLSENNFDNFDINFYSTRKTQNELESPRRNIEKIFTKALNFVNNFDTSKENLLFYGSSGTGKTFLCQCIAKDLLDKGHLVIYKTSDDLLNILKKIRFENNAELEDIIVNCDLLIIDDLGTEQINDFSKTEVFNLINKKLLAGKKMVISSNHTLEGLSRIYSERITSRLFGDFTLCKFYGDDIRVKKNLNRMKE</sequence>
<protein>
    <submittedName>
        <fullName evidence="2">ATP-binding protein</fullName>
    </submittedName>
</protein>
<dbReference type="Gene3D" id="3.40.50.300">
    <property type="entry name" value="P-loop containing nucleotide triphosphate hydrolases"/>
    <property type="match status" value="1"/>
</dbReference>
<reference evidence="2 3" key="1">
    <citation type="submission" date="2024-11" db="EMBL/GenBank/DDBJ databases">
        <authorList>
            <person name="Heng Y.C."/>
            <person name="Lim A.C.H."/>
            <person name="Lee J.K.Y."/>
            <person name="Kittelmann S."/>
        </authorList>
    </citation>
    <scope>NUCLEOTIDE SEQUENCE [LARGE SCALE GENOMIC DNA]</scope>
    <source>
        <strain evidence="2 3">WILCCON 0114</strain>
    </source>
</reference>
<keyword evidence="3" id="KW-1185">Reference proteome</keyword>
<comment type="caution">
    <text evidence="2">The sequence shown here is derived from an EMBL/GenBank/DDBJ whole genome shotgun (WGS) entry which is preliminary data.</text>
</comment>
<dbReference type="SUPFAM" id="SSF52540">
    <property type="entry name" value="P-loop containing nucleoside triphosphate hydrolases"/>
    <property type="match status" value="1"/>
</dbReference>
<keyword evidence="2" id="KW-0547">Nucleotide-binding</keyword>
<dbReference type="Pfam" id="PF01695">
    <property type="entry name" value="IstB_IS21"/>
    <property type="match status" value="1"/>
</dbReference>